<feature type="region of interest" description="Disordered" evidence="1">
    <location>
        <begin position="58"/>
        <end position="99"/>
    </location>
</feature>
<gene>
    <name evidence="2" type="ORF">AJ78_00135</name>
</gene>
<dbReference type="EMBL" id="LGRN01000002">
    <property type="protein sequence ID" value="OJD19941.1"/>
    <property type="molecule type" value="Genomic_DNA"/>
</dbReference>
<feature type="compositionally biased region" description="Polar residues" evidence="1">
    <location>
        <begin position="265"/>
        <end position="291"/>
    </location>
</feature>
<feature type="compositionally biased region" description="Basic and acidic residues" evidence="1">
    <location>
        <begin position="73"/>
        <end position="83"/>
    </location>
</feature>
<feature type="compositionally biased region" description="Polar residues" evidence="1">
    <location>
        <begin position="765"/>
        <end position="778"/>
    </location>
</feature>
<evidence type="ECO:0000313" key="3">
    <source>
        <dbReference type="Proteomes" id="UP000182235"/>
    </source>
</evidence>
<dbReference type="AlphaFoldDB" id="A0A1J9QX93"/>
<evidence type="ECO:0000256" key="1">
    <source>
        <dbReference type="SAM" id="MobiDB-lite"/>
    </source>
</evidence>
<feature type="region of interest" description="Disordered" evidence="1">
    <location>
        <begin position="209"/>
        <end position="299"/>
    </location>
</feature>
<sequence length="822" mass="90513">MDNYSPQSHTSSIGCCSRTENDNSSPNIESRELAHLLHNPQGPSRWKPLIECPDLNIPPEPAIFVPDPSPGKAIHDSDGDTPKSETSGGSLSRRRRHGEYHHRPPVWTIRPLDEDVSAFSSVEIEVDSDTFHSLAGLNTDNSSPRSFSSPTARPRNLISQSNVFHNSINSAYPHSSLPENTPVEAHLDALASTWAREPFIVAMAVMDEKSNGSDGGQGSTGTGSINPEPREPSPTYRYRPSPRGRVTSWSANSSTRSIESDKSQYTDASASQEPESGVVYTNDSAGPSRTSGDVYDPLQDVDERDGLEEHGHFQLVKVPSLSPVIEQPQDEHSPPRELEGGQSSEREELCSASTTEVEQRQGSSLRPCRQYGEHGDSEHISFASTFPGVQLNDEESQQFCQSDEEHISSGNNESSTPVRMQQPQGANLPTATPVTEVTGMDQLLPPYQQQRIDSLYIESYRDIRFLPPKRAIGFPLPPKRMFGWAIESGSRVICVCDTVTGWTYKDVFPMRLGDAYIVLKMYGDFWASCLKLTLDNQTWSAYPIYETHRDRAKATFICPDDNVKFLPLCALTLDANFGDYLARHPKNGGSCYSPATGQLVVPPARSYSSPIGLKGSSVVVPKKILRQAKYPNMPRNMSVIAAHDFQALDIGHVCGSKPSELINVDPDFTHFRPTDNIWRFKARLGRKLSRQSLRDASEKIQESSGAFAKFIGGQLRRKFHSDPGDSRGGQRFFARQRAPSTGTSTRPSENDLYQSTVDDVDTPDRTQAATGDSQNTTEDIADSSRGARASEGYNCGGGSPQRNTTNAQQGSQVKTTVNELKR</sequence>
<proteinExistence type="predicted"/>
<dbReference type="OrthoDB" id="4526763at2759"/>
<feature type="compositionally biased region" description="Polar residues" evidence="1">
    <location>
        <begin position="738"/>
        <end position="757"/>
    </location>
</feature>
<feature type="compositionally biased region" description="Polar residues" evidence="1">
    <location>
        <begin position="800"/>
        <end position="822"/>
    </location>
</feature>
<evidence type="ECO:0000313" key="2">
    <source>
        <dbReference type="EMBL" id="OJD19941.1"/>
    </source>
</evidence>
<feature type="region of interest" description="Disordered" evidence="1">
    <location>
        <begin position="717"/>
        <end position="822"/>
    </location>
</feature>
<organism evidence="2 3">
    <name type="scientific">Emergomyces pasteurianus Ep9510</name>
    <dbReference type="NCBI Taxonomy" id="1447872"/>
    <lineage>
        <taxon>Eukaryota</taxon>
        <taxon>Fungi</taxon>
        <taxon>Dikarya</taxon>
        <taxon>Ascomycota</taxon>
        <taxon>Pezizomycotina</taxon>
        <taxon>Eurotiomycetes</taxon>
        <taxon>Eurotiomycetidae</taxon>
        <taxon>Onygenales</taxon>
        <taxon>Ajellomycetaceae</taxon>
        <taxon>Emergomyces</taxon>
    </lineage>
</organism>
<feature type="region of interest" description="Disordered" evidence="1">
    <location>
        <begin position="1"/>
        <end position="45"/>
    </location>
</feature>
<feature type="compositionally biased region" description="Polar residues" evidence="1">
    <location>
        <begin position="247"/>
        <end position="257"/>
    </location>
</feature>
<dbReference type="VEuPathDB" id="FungiDB:AJ78_00135"/>
<feature type="compositionally biased region" description="Low complexity" evidence="1">
    <location>
        <begin position="233"/>
        <end position="243"/>
    </location>
</feature>
<comment type="caution">
    <text evidence="2">The sequence shown here is derived from an EMBL/GenBank/DDBJ whole genome shotgun (WGS) entry which is preliminary data.</text>
</comment>
<feature type="region of interest" description="Disordered" evidence="1">
    <location>
        <begin position="135"/>
        <end position="154"/>
    </location>
</feature>
<name>A0A1J9QX93_9EURO</name>
<feature type="compositionally biased region" description="Polar residues" evidence="1">
    <location>
        <begin position="351"/>
        <end position="364"/>
    </location>
</feature>
<keyword evidence="3" id="KW-1185">Reference proteome</keyword>
<dbReference type="Proteomes" id="UP000182235">
    <property type="component" value="Unassembled WGS sequence"/>
</dbReference>
<feature type="compositionally biased region" description="Polar residues" evidence="1">
    <location>
        <begin position="408"/>
        <end position="425"/>
    </location>
</feature>
<accession>A0A1J9QX93</accession>
<protein>
    <submittedName>
        <fullName evidence="2">Uncharacterized protein</fullName>
    </submittedName>
</protein>
<feature type="compositionally biased region" description="Polar residues" evidence="1">
    <location>
        <begin position="1"/>
        <end position="14"/>
    </location>
</feature>
<feature type="region of interest" description="Disordered" evidence="1">
    <location>
        <begin position="400"/>
        <end position="425"/>
    </location>
</feature>
<feature type="region of interest" description="Disordered" evidence="1">
    <location>
        <begin position="316"/>
        <end position="374"/>
    </location>
</feature>
<feature type="compositionally biased region" description="Polar residues" evidence="1">
    <location>
        <begin position="136"/>
        <end position="154"/>
    </location>
</feature>
<feature type="compositionally biased region" description="Basic and acidic residues" evidence="1">
    <location>
        <begin position="329"/>
        <end position="349"/>
    </location>
</feature>
<reference evidence="2 3" key="1">
    <citation type="submission" date="2015-07" db="EMBL/GenBank/DDBJ databases">
        <title>Emmonsia species relationships and genome sequence.</title>
        <authorList>
            <consortium name="The Broad Institute Genomics Platform"/>
            <person name="Cuomo C.A."/>
            <person name="Munoz J.F."/>
            <person name="Imamovic A."/>
            <person name="Priest M.E."/>
            <person name="Young S."/>
            <person name="Clay O.K."/>
            <person name="McEwen J.G."/>
        </authorList>
    </citation>
    <scope>NUCLEOTIDE SEQUENCE [LARGE SCALE GENOMIC DNA]</scope>
    <source>
        <strain evidence="2 3">UAMH 9510</strain>
    </source>
</reference>